<keyword evidence="3" id="KW-1185">Reference proteome</keyword>
<dbReference type="EMBL" id="QYUO01000002">
    <property type="protein sequence ID" value="RJF95327.1"/>
    <property type="molecule type" value="Genomic_DNA"/>
</dbReference>
<gene>
    <name evidence="2" type="ORF">D3871_18010</name>
</gene>
<dbReference type="InterPro" id="IPR047768">
    <property type="entry name" value="Tn5p-like"/>
</dbReference>
<proteinExistence type="predicted"/>
<protein>
    <submittedName>
        <fullName evidence="2">IS4 family transposase</fullName>
    </submittedName>
</protein>
<dbReference type="InterPro" id="IPR012337">
    <property type="entry name" value="RNaseH-like_sf"/>
</dbReference>
<dbReference type="PANTHER" id="PTHR37319:SF1">
    <property type="entry name" value="TRANSPOSASE TN5 DIMERISATION DOMAIN-CONTAINING PROTEIN"/>
    <property type="match status" value="1"/>
</dbReference>
<evidence type="ECO:0000259" key="1">
    <source>
        <dbReference type="Pfam" id="PF01609"/>
    </source>
</evidence>
<accession>A0A3A3FJ64</accession>
<sequence>MEETLVLGDEYCIGEFGDKRLCKTGKLLYGRMLERGTVCIRHLADDRATQKRFDRLLEHPDVTPQEIIRHGSSRTAAAAAGRHVLAIQDTSELDYTGHGRRTEGLGKISNSKGAGLFIHPVLAIDADRRDCLGIAHQQAWVRTKTAARNYDLLPIEEKESYRWLQAAQAAKQCLEQAAEVTVIADRESDLYEQWDRIPDGHTHLLTRSHFDRKLAEGGSLCRWLAAQSAVACFALEVPARAAGRPYKSTDGARSAARTAHCAHMEVRFGQVRITRPQHCRARQPSIELSVVDVLELTHTVVPGEQPVHWRLLSTHAVADVQDALRLVDWYRQRWQIEQLFRTLKRQGLGLEASQLEDAGALLKLASMAVLVAARTLQLVNARDGQSQQRASDAFDGDEITVLEQLQGKLEGKTDKQKNPYPRHVMAWAAWTIARLGGWMGYASEAKPGPVTMLHGLQRFDSVVQGWKLAKMWA</sequence>
<organism evidence="2 3">
    <name type="scientific">Noviherbaspirillum saxi</name>
    <dbReference type="NCBI Taxonomy" id="2320863"/>
    <lineage>
        <taxon>Bacteria</taxon>
        <taxon>Pseudomonadati</taxon>
        <taxon>Pseudomonadota</taxon>
        <taxon>Betaproteobacteria</taxon>
        <taxon>Burkholderiales</taxon>
        <taxon>Oxalobacteraceae</taxon>
        <taxon>Noviherbaspirillum</taxon>
    </lineage>
</organism>
<dbReference type="PANTHER" id="PTHR37319">
    <property type="entry name" value="TRANSPOSASE"/>
    <property type="match status" value="1"/>
</dbReference>
<dbReference type="Proteomes" id="UP000265955">
    <property type="component" value="Unassembled WGS sequence"/>
</dbReference>
<feature type="domain" description="Transposase IS4-like" evidence="1">
    <location>
        <begin position="167"/>
        <end position="357"/>
    </location>
</feature>
<dbReference type="Gene3D" id="3.90.350.10">
    <property type="entry name" value="Transposase Inhibitor Protein From Tn5, Chain A, domain 1"/>
    <property type="match status" value="1"/>
</dbReference>
<dbReference type="GO" id="GO:0003677">
    <property type="term" value="F:DNA binding"/>
    <property type="evidence" value="ECO:0007669"/>
    <property type="project" value="InterPro"/>
</dbReference>
<dbReference type="GO" id="GO:0004803">
    <property type="term" value="F:transposase activity"/>
    <property type="evidence" value="ECO:0007669"/>
    <property type="project" value="InterPro"/>
</dbReference>
<reference evidence="3" key="1">
    <citation type="submission" date="2018-09" db="EMBL/GenBank/DDBJ databases">
        <authorList>
            <person name="Zhu H."/>
        </authorList>
    </citation>
    <scope>NUCLEOTIDE SEQUENCE [LARGE SCALE GENOMIC DNA]</scope>
    <source>
        <strain evidence="3">K1R23-30</strain>
    </source>
</reference>
<evidence type="ECO:0000313" key="3">
    <source>
        <dbReference type="Proteomes" id="UP000265955"/>
    </source>
</evidence>
<dbReference type="SUPFAM" id="SSF53098">
    <property type="entry name" value="Ribonuclease H-like"/>
    <property type="match status" value="1"/>
</dbReference>
<dbReference type="Gene3D" id="1.10.740.10">
    <property type="entry name" value="Transferase Inhibitor Protein From Tn5, Chain"/>
    <property type="match status" value="1"/>
</dbReference>
<dbReference type="RefSeq" id="WP_119770477.1">
    <property type="nucleotide sequence ID" value="NZ_QYUO01000002.1"/>
</dbReference>
<dbReference type="InterPro" id="IPR054836">
    <property type="entry name" value="Tn5_transposase"/>
</dbReference>
<dbReference type="GO" id="GO:0006313">
    <property type="term" value="P:DNA transposition"/>
    <property type="evidence" value="ECO:0007669"/>
    <property type="project" value="InterPro"/>
</dbReference>
<comment type="caution">
    <text evidence="2">The sequence shown here is derived from an EMBL/GenBank/DDBJ whole genome shotgun (WGS) entry which is preliminary data.</text>
</comment>
<dbReference type="Pfam" id="PF01609">
    <property type="entry name" value="DDE_Tnp_1"/>
    <property type="match status" value="1"/>
</dbReference>
<evidence type="ECO:0000313" key="2">
    <source>
        <dbReference type="EMBL" id="RJF95327.1"/>
    </source>
</evidence>
<dbReference type="InterPro" id="IPR002559">
    <property type="entry name" value="Transposase_11"/>
</dbReference>
<name>A0A3A3FJ64_9BURK</name>
<dbReference type="AlphaFoldDB" id="A0A3A3FJ64"/>
<dbReference type="OrthoDB" id="8617434at2"/>
<dbReference type="NCBIfam" id="NF033590">
    <property type="entry name" value="transpos_IS4_3"/>
    <property type="match status" value="1"/>
</dbReference>
<dbReference type="InterPro" id="IPR014737">
    <property type="entry name" value="Transposase_Tn5-like_C"/>
</dbReference>